<accession>A0A1V2EYF8</accession>
<keyword evidence="3" id="KW-1185">Reference proteome</keyword>
<dbReference type="InterPro" id="IPR010281">
    <property type="entry name" value="DUF885"/>
</dbReference>
<protein>
    <recommendedName>
        <fullName evidence="4">DUF885 domain-containing protein</fullName>
    </recommendedName>
</protein>
<name>A0A1V2EYF8_9SPHN</name>
<sequence length="608" mass="65696">MTIARRGFLTGTAALAATSAFPVRAAASSDQATLAILNRHAEALLQAYPESAAYLGLDNGKRASLKARLTDRSAAAESARRDAAAQRFAELKRINQAALSSAVATHVETVAAAHEIGLDGWRRMPVGDMAFLSNNNYRSTPYVVTQGNGAFVDTPDLLENKHGVASSADADAYLARMEDYARQLGNETERLRADAAAGVLLPAVFNDITVAQLRAGAAQPAREQGMIRSFAEKTAKAGLPGDWEARAASIVDRRIAPALAEQADTLASFRARAPHDGGMWHLPDAADRYAWLAEASTTTKRTPDEIHEAGVEQCRAYAAELDPLLRAQGLTQGTAGERLAALGKRPDLLFADSDAGRAELLAYLNTIVAKLRPRLGQAFGKLVRGNLVIKRVPPAIQNGAPNGYAGPGALDGSTPGIYFINLRDMGNWPRFGLPTLTFHEGIPGHIWQGEYTFDLPLVRTLLGFNAYSEGWGLYAEQIGDELGYYEDDSLGRIGYLQSMNFRAARLVVDTGLHHKRWSIDQATRWMMAATGYTESHARSEINRYCIWPGQALGYKTGHNEINRLREAAKAKLGARFDVRGFNDAVVQAGGMPLGVLGKVVDRWTASVA</sequence>
<proteinExistence type="predicted"/>
<feature type="signal peptide" evidence="1">
    <location>
        <begin position="1"/>
        <end position="25"/>
    </location>
</feature>
<feature type="chain" id="PRO_5012007819" description="DUF885 domain-containing protein" evidence="1">
    <location>
        <begin position="26"/>
        <end position="608"/>
    </location>
</feature>
<evidence type="ECO:0000256" key="1">
    <source>
        <dbReference type="SAM" id="SignalP"/>
    </source>
</evidence>
<comment type="caution">
    <text evidence="2">The sequence shown here is derived from an EMBL/GenBank/DDBJ whole genome shotgun (WGS) entry which is preliminary data.</text>
</comment>
<dbReference type="PROSITE" id="PS51318">
    <property type="entry name" value="TAT"/>
    <property type="match status" value="1"/>
</dbReference>
<dbReference type="AlphaFoldDB" id="A0A1V2EYF8"/>
<gene>
    <name evidence="2" type="ORF">SPHI_03410</name>
</gene>
<dbReference type="Pfam" id="PF05960">
    <property type="entry name" value="DUF885"/>
    <property type="match status" value="1"/>
</dbReference>
<reference evidence="2 3" key="1">
    <citation type="submission" date="2016-11" db="EMBL/GenBank/DDBJ databases">
        <title>Genome sequence of Sphingomonas jeddahensis G39.</title>
        <authorList>
            <person name="Poehlein A."/>
            <person name="Wuebbeler J.H."/>
            <person name="Steinbuechel A."/>
            <person name="Daniel R."/>
        </authorList>
    </citation>
    <scope>NUCLEOTIDE SEQUENCE [LARGE SCALE GENOMIC DNA]</scope>
    <source>
        <strain evidence="2 3">G39</strain>
    </source>
</reference>
<dbReference type="PANTHER" id="PTHR33361">
    <property type="entry name" value="GLR0591 PROTEIN"/>
    <property type="match status" value="1"/>
</dbReference>
<dbReference type="InterPro" id="IPR006311">
    <property type="entry name" value="TAT_signal"/>
</dbReference>
<dbReference type="Proteomes" id="UP000188729">
    <property type="component" value="Unassembled WGS sequence"/>
</dbReference>
<evidence type="ECO:0000313" key="3">
    <source>
        <dbReference type="Proteomes" id="UP000188729"/>
    </source>
</evidence>
<evidence type="ECO:0008006" key="4">
    <source>
        <dbReference type="Google" id="ProtNLM"/>
    </source>
</evidence>
<dbReference type="PANTHER" id="PTHR33361:SF2">
    <property type="entry name" value="DUF885 DOMAIN-CONTAINING PROTEIN"/>
    <property type="match status" value="1"/>
</dbReference>
<keyword evidence="1" id="KW-0732">Signal</keyword>
<dbReference type="EMBL" id="MPSB01000001">
    <property type="protein sequence ID" value="ONF97706.1"/>
    <property type="molecule type" value="Genomic_DNA"/>
</dbReference>
<evidence type="ECO:0000313" key="2">
    <source>
        <dbReference type="EMBL" id="ONF97706.1"/>
    </source>
</evidence>
<dbReference type="OrthoDB" id="9763405at2"/>
<dbReference type="STRING" id="1915074.SPHI_03410"/>
<organism evidence="2 3">
    <name type="scientific">Sphingomonas jeddahensis</name>
    <dbReference type="NCBI Taxonomy" id="1915074"/>
    <lineage>
        <taxon>Bacteria</taxon>
        <taxon>Pseudomonadati</taxon>
        <taxon>Pseudomonadota</taxon>
        <taxon>Alphaproteobacteria</taxon>
        <taxon>Sphingomonadales</taxon>
        <taxon>Sphingomonadaceae</taxon>
        <taxon>Sphingomonas</taxon>
    </lineage>
</organism>
<dbReference type="RefSeq" id="WP_076743135.1">
    <property type="nucleotide sequence ID" value="NZ_MPSB01000001.1"/>
</dbReference>